<dbReference type="Proteomes" id="UP001055115">
    <property type="component" value="Unassembled WGS sequence"/>
</dbReference>
<dbReference type="RefSeq" id="XP_049122863.1">
    <property type="nucleotide sequence ID" value="XM_049266906.1"/>
</dbReference>
<name>A0AA37L220_9PEZI</name>
<sequence>MWQLSEILDALRLPPSADTTDRSISHRFVAGDAAAAEKTGPSPEGLGHHPKATDPDCLRIRDSQDTARTGLAVSRTIFSLAAEPQ</sequence>
<feature type="region of interest" description="Disordered" evidence="1">
    <location>
        <begin position="33"/>
        <end position="56"/>
    </location>
</feature>
<dbReference type="EMBL" id="BQXU01000001">
    <property type="protein sequence ID" value="GKT40513.1"/>
    <property type="molecule type" value="Genomic_DNA"/>
</dbReference>
<evidence type="ECO:0000256" key="1">
    <source>
        <dbReference type="SAM" id="MobiDB-lite"/>
    </source>
</evidence>
<evidence type="ECO:0000313" key="3">
    <source>
        <dbReference type="Proteomes" id="UP001055115"/>
    </source>
</evidence>
<protein>
    <submittedName>
        <fullName evidence="2">Uncharacterized protein</fullName>
    </submittedName>
</protein>
<accession>A0AA37L220</accession>
<proteinExistence type="predicted"/>
<dbReference type="AlphaFoldDB" id="A0AA37L220"/>
<dbReference type="GeneID" id="73321496"/>
<reference evidence="2 3" key="1">
    <citation type="submission" date="2022-03" db="EMBL/GenBank/DDBJ databases">
        <title>Genome data of Colletotrichum spp.</title>
        <authorList>
            <person name="Utami Y.D."/>
            <person name="Hiruma K."/>
        </authorList>
    </citation>
    <scope>NUCLEOTIDE SEQUENCE [LARGE SCALE GENOMIC DNA]</scope>
    <source>
        <strain evidence="2 3">MAFF 239500</strain>
    </source>
</reference>
<keyword evidence="3" id="KW-1185">Reference proteome</keyword>
<evidence type="ECO:0000313" key="2">
    <source>
        <dbReference type="EMBL" id="GKT40513.1"/>
    </source>
</evidence>
<comment type="caution">
    <text evidence="2">The sequence shown here is derived from an EMBL/GenBank/DDBJ whole genome shotgun (WGS) entry which is preliminary data.</text>
</comment>
<gene>
    <name evidence="2" type="ORF">ColSpa_00694</name>
</gene>
<organism evidence="2 3">
    <name type="scientific">Colletotrichum spaethianum</name>
    <dbReference type="NCBI Taxonomy" id="700344"/>
    <lineage>
        <taxon>Eukaryota</taxon>
        <taxon>Fungi</taxon>
        <taxon>Dikarya</taxon>
        <taxon>Ascomycota</taxon>
        <taxon>Pezizomycotina</taxon>
        <taxon>Sordariomycetes</taxon>
        <taxon>Hypocreomycetidae</taxon>
        <taxon>Glomerellales</taxon>
        <taxon>Glomerellaceae</taxon>
        <taxon>Colletotrichum</taxon>
        <taxon>Colletotrichum spaethianum species complex</taxon>
    </lineage>
</organism>